<evidence type="ECO:0000313" key="9">
    <source>
        <dbReference type="EMBL" id="QGS51521.1"/>
    </source>
</evidence>
<keyword evidence="3 9" id="KW-0808">Transferase</keyword>
<dbReference type="Pfam" id="PF01790">
    <property type="entry name" value="LGT"/>
    <property type="match status" value="1"/>
</dbReference>
<evidence type="ECO:0000256" key="6">
    <source>
        <dbReference type="ARBA" id="ARBA00023136"/>
    </source>
</evidence>
<feature type="region of interest" description="Disordered" evidence="7">
    <location>
        <begin position="439"/>
        <end position="488"/>
    </location>
</feature>
<name>A0A6I6C9E6_9MOLU</name>
<sequence>MEKWEDKWFSPYDANWSVKSDYGPLHMYAFFITTGVIVAIALAAFRLWRRRLPAQEMLIAAVFIVPCGLFGGSFFGKLNASGDDWLNGEGFFKLFAFWEPGMSIHGAILFGTISAFLILYFLRKKRKISLFTYGDCIAPGILISQSVGRWGNFFNHELFGRPLGIYGGVNLPKWLQDNLTYTYNGPSGNVLNGVTLENGQHYVMQPLFLYESVGFLIVYLCIVLIIPGIGKWIGKKPWKVEPNQFQLSWKESWKAPFTFNKDSIDNTYFEIWRNAFYTKVEKSRVNWYEQEKSKITTKNIVAKKWKEGLLLDKANNPHGYKCARAGVQLGAYFLGWNIIRFYVETNRSEEGLFVMHKPELSLALVAITGIVGVIIMIYAQFIGPYLFRTPGYIYEKPYFFTREVLEKDNKIADRKIKNSVVKMSEQLAIEAERKQQAKVQTQMKNQDSKKREVNKSTYVKHPSRRMQIQSKRAKHQNIKTQGLNRKKK</sequence>
<keyword evidence="5 8" id="KW-1133">Transmembrane helix</keyword>
<accession>A0A6I6C9E6</accession>
<feature type="transmembrane region" description="Helical" evidence="8">
    <location>
        <begin position="362"/>
        <end position="387"/>
    </location>
</feature>
<keyword evidence="6 8" id="KW-0472">Membrane</keyword>
<evidence type="ECO:0000256" key="7">
    <source>
        <dbReference type="SAM" id="MobiDB-lite"/>
    </source>
</evidence>
<dbReference type="GO" id="GO:0005886">
    <property type="term" value="C:plasma membrane"/>
    <property type="evidence" value="ECO:0007669"/>
    <property type="project" value="InterPro"/>
</dbReference>
<proteinExistence type="inferred from homology"/>
<feature type="compositionally biased region" description="Polar residues" evidence="7">
    <location>
        <begin position="478"/>
        <end position="488"/>
    </location>
</feature>
<comment type="similarity">
    <text evidence="1">Belongs to the Lgt family.</text>
</comment>
<dbReference type="InterPro" id="IPR001640">
    <property type="entry name" value="Lgt"/>
</dbReference>
<dbReference type="KEGG" id="stab:STABA_v1c01540"/>
<dbReference type="Proteomes" id="UP000424468">
    <property type="component" value="Chromosome"/>
</dbReference>
<dbReference type="AlphaFoldDB" id="A0A6I6C9E6"/>
<keyword evidence="4 8" id="KW-0812">Transmembrane</keyword>
<dbReference type="RefSeq" id="WP_156005567.1">
    <property type="nucleotide sequence ID" value="NZ_CP046276.1"/>
</dbReference>
<evidence type="ECO:0000256" key="1">
    <source>
        <dbReference type="ARBA" id="ARBA00007150"/>
    </source>
</evidence>
<feature type="transmembrane region" description="Helical" evidence="8">
    <location>
        <begin position="102"/>
        <end position="122"/>
    </location>
</feature>
<evidence type="ECO:0000256" key="5">
    <source>
        <dbReference type="ARBA" id="ARBA00022989"/>
    </source>
</evidence>
<gene>
    <name evidence="9" type="primary">lgt</name>
    <name evidence="9" type="ORF">STABA_v1c01540</name>
</gene>
<keyword evidence="9" id="KW-0449">Lipoprotein</keyword>
<evidence type="ECO:0000256" key="4">
    <source>
        <dbReference type="ARBA" id="ARBA00022692"/>
    </source>
</evidence>
<dbReference type="EMBL" id="CP046276">
    <property type="protein sequence ID" value="QGS51521.1"/>
    <property type="molecule type" value="Genomic_DNA"/>
</dbReference>
<evidence type="ECO:0000313" key="10">
    <source>
        <dbReference type="Proteomes" id="UP000424468"/>
    </source>
</evidence>
<evidence type="ECO:0000256" key="2">
    <source>
        <dbReference type="ARBA" id="ARBA00022475"/>
    </source>
</evidence>
<dbReference type="PANTHER" id="PTHR30589">
    <property type="entry name" value="PROLIPOPROTEIN DIACYLGLYCERYL TRANSFERASE"/>
    <property type="match status" value="1"/>
</dbReference>
<keyword evidence="10" id="KW-1185">Reference proteome</keyword>
<reference evidence="9 10" key="1">
    <citation type="submission" date="2019-11" db="EMBL/GenBank/DDBJ databases">
        <title>Complete genome sequence of Spiroplasma tabanidicola TAUS-1 (DSM 22603).</title>
        <authorList>
            <person name="Huang C.-T."/>
            <person name="Lin Y.-C."/>
            <person name="Kuo C.-H."/>
        </authorList>
    </citation>
    <scope>NUCLEOTIDE SEQUENCE [LARGE SCALE GENOMIC DNA]</scope>
    <source>
        <strain evidence="9 10">TAUS-1</strain>
    </source>
</reference>
<dbReference type="GO" id="GO:0042158">
    <property type="term" value="P:lipoprotein biosynthetic process"/>
    <property type="evidence" value="ECO:0007669"/>
    <property type="project" value="InterPro"/>
</dbReference>
<evidence type="ECO:0000256" key="8">
    <source>
        <dbReference type="SAM" id="Phobius"/>
    </source>
</evidence>
<dbReference type="PANTHER" id="PTHR30589:SF0">
    <property type="entry name" value="PHOSPHATIDYLGLYCEROL--PROLIPOPROTEIN DIACYLGLYCERYL TRANSFERASE"/>
    <property type="match status" value="1"/>
</dbReference>
<evidence type="ECO:0000256" key="3">
    <source>
        <dbReference type="ARBA" id="ARBA00022679"/>
    </source>
</evidence>
<organism evidence="9 10">
    <name type="scientific">Spiroplasma tabanidicola</name>
    <dbReference type="NCBI Taxonomy" id="324079"/>
    <lineage>
        <taxon>Bacteria</taxon>
        <taxon>Bacillati</taxon>
        <taxon>Mycoplasmatota</taxon>
        <taxon>Mollicutes</taxon>
        <taxon>Entomoplasmatales</taxon>
        <taxon>Spiroplasmataceae</taxon>
        <taxon>Spiroplasma</taxon>
    </lineage>
</organism>
<dbReference type="OrthoDB" id="871140at2"/>
<dbReference type="PROSITE" id="PS01311">
    <property type="entry name" value="LGT"/>
    <property type="match status" value="1"/>
</dbReference>
<feature type="transmembrane region" description="Helical" evidence="8">
    <location>
        <begin position="207"/>
        <end position="229"/>
    </location>
</feature>
<dbReference type="GO" id="GO:0008961">
    <property type="term" value="F:phosphatidylglycerol-prolipoprotein diacylglyceryl transferase activity"/>
    <property type="evidence" value="ECO:0007669"/>
    <property type="project" value="InterPro"/>
</dbReference>
<feature type="transmembrane region" description="Helical" evidence="8">
    <location>
        <begin position="57"/>
        <end position="76"/>
    </location>
</feature>
<feature type="transmembrane region" description="Helical" evidence="8">
    <location>
        <begin position="25"/>
        <end position="45"/>
    </location>
</feature>
<protein>
    <submittedName>
        <fullName evidence="9">Prolipoprotein diacylglyceryl transferase</fullName>
    </submittedName>
</protein>
<keyword evidence="2" id="KW-1003">Cell membrane</keyword>